<evidence type="ECO:0000313" key="1">
    <source>
        <dbReference type="EMBL" id="CAI9743440.1"/>
    </source>
</evidence>
<proteinExistence type="predicted"/>
<accession>A0AA36BZA2</accession>
<protein>
    <submittedName>
        <fullName evidence="1">---NA</fullName>
    </submittedName>
</protein>
<keyword evidence="2" id="KW-1185">Reference proteome</keyword>
<dbReference type="Proteomes" id="UP001162480">
    <property type="component" value="Chromosome 29"/>
</dbReference>
<sequence>MKKRECALTCDFSCCSSQPMICIEIKVRSQISVSICGKSFSVRSHLTKCNLIHRKAKSYHCDISGKLFSRSSGPSKHTCTLKGKMPYHFDICGNSF</sequence>
<gene>
    <name evidence="1" type="ORF">OCTVUL_1B021758</name>
</gene>
<dbReference type="SUPFAM" id="SSF57667">
    <property type="entry name" value="beta-beta-alpha zinc fingers"/>
    <property type="match status" value="1"/>
</dbReference>
<evidence type="ECO:0000313" key="2">
    <source>
        <dbReference type="Proteomes" id="UP001162480"/>
    </source>
</evidence>
<name>A0AA36BZA2_OCTVU</name>
<reference evidence="1" key="1">
    <citation type="submission" date="2023-08" db="EMBL/GenBank/DDBJ databases">
        <authorList>
            <person name="Alioto T."/>
            <person name="Alioto T."/>
            <person name="Gomez Garrido J."/>
        </authorList>
    </citation>
    <scope>NUCLEOTIDE SEQUENCE</scope>
</reference>
<dbReference type="AlphaFoldDB" id="A0AA36BZA2"/>
<dbReference type="InterPro" id="IPR036236">
    <property type="entry name" value="Znf_C2H2_sf"/>
</dbReference>
<dbReference type="EMBL" id="OX597842">
    <property type="protein sequence ID" value="CAI9743440.1"/>
    <property type="molecule type" value="Genomic_DNA"/>
</dbReference>
<dbReference type="Gene3D" id="3.30.160.60">
    <property type="entry name" value="Classic Zinc Finger"/>
    <property type="match status" value="1"/>
</dbReference>
<organism evidence="1 2">
    <name type="scientific">Octopus vulgaris</name>
    <name type="common">Common octopus</name>
    <dbReference type="NCBI Taxonomy" id="6645"/>
    <lineage>
        <taxon>Eukaryota</taxon>
        <taxon>Metazoa</taxon>
        <taxon>Spiralia</taxon>
        <taxon>Lophotrochozoa</taxon>
        <taxon>Mollusca</taxon>
        <taxon>Cephalopoda</taxon>
        <taxon>Coleoidea</taxon>
        <taxon>Octopodiformes</taxon>
        <taxon>Octopoda</taxon>
        <taxon>Incirrata</taxon>
        <taxon>Octopodidae</taxon>
        <taxon>Octopus</taxon>
    </lineage>
</organism>